<dbReference type="InterPro" id="IPR001173">
    <property type="entry name" value="Glyco_trans_2-like"/>
</dbReference>
<gene>
    <name evidence="3" type="ORF">GCM10009539_16460</name>
</gene>
<keyword evidence="4" id="KW-1185">Reference proteome</keyword>
<dbReference type="PANTHER" id="PTHR48090:SF7">
    <property type="entry name" value="RFBJ PROTEIN"/>
    <property type="match status" value="1"/>
</dbReference>
<dbReference type="RefSeq" id="WP_344648111.1">
    <property type="nucleotide sequence ID" value="NZ_BAAAGX010000006.1"/>
</dbReference>
<dbReference type="SUPFAM" id="SSF53448">
    <property type="entry name" value="Nucleotide-diphospho-sugar transferases"/>
    <property type="match status" value="1"/>
</dbReference>
<accession>A0ABP3DFZ2</accession>
<name>A0ABP3DFZ2_9ACTN</name>
<evidence type="ECO:0000259" key="2">
    <source>
        <dbReference type="Pfam" id="PF00535"/>
    </source>
</evidence>
<comment type="similarity">
    <text evidence="1">Belongs to the glycosyltransferase 2 family.</text>
</comment>
<dbReference type="PANTHER" id="PTHR48090">
    <property type="entry name" value="UNDECAPRENYL-PHOSPHATE 4-DEOXY-4-FORMAMIDO-L-ARABINOSE TRANSFERASE-RELATED"/>
    <property type="match status" value="1"/>
</dbReference>
<dbReference type="Gene3D" id="3.90.550.10">
    <property type="entry name" value="Spore Coat Polysaccharide Biosynthesis Protein SpsA, Chain A"/>
    <property type="match status" value="1"/>
</dbReference>
<dbReference type="CDD" id="cd04179">
    <property type="entry name" value="DPM_DPG-synthase_like"/>
    <property type="match status" value="1"/>
</dbReference>
<comment type="caution">
    <text evidence="3">The sequence shown here is derived from an EMBL/GenBank/DDBJ whole genome shotgun (WGS) entry which is preliminary data.</text>
</comment>
<dbReference type="Proteomes" id="UP001500967">
    <property type="component" value="Unassembled WGS sequence"/>
</dbReference>
<dbReference type="Pfam" id="PF00535">
    <property type="entry name" value="Glycos_transf_2"/>
    <property type="match status" value="1"/>
</dbReference>
<reference evidence="4" key="1">
    <citation type="journal article" date="2019" name="Int. J. Syst. Evol. Microbiol.">
        <title>The Global Catalogue of Microorganisms (GCM) 10K type strain sequencing project: providing services to taxonomists for standard genome sequencing and annotation.</title>
        <authorList>
            <consortium name="The Broad Institute Genomics Platform"/>
            <consortium name="The Broad Institute Genome Sequencing Center for Infectious Disease"/>
            <person name="Wu L."/>
            <person name="Ma J."/>
        </authorList>
    </citation>
    <scope>NUCLEOTIDE SEQUENCE [LARGE SCALE GENOMIC DNA]</scope>
    <source>
        <strain evidence="4">JCM 10425</strain>
    </source>
</reference>
<evidence type="ECO:0000313" key="4">
    <source>
        <dbReference type="Proteomes" id="UP001500967"/>
    </source>
</evidence>
<evidence type="ECO:0000256" key="1">
    <source>
        <dbReference type="ARBA" id="ARBA00006739"/>
    </source>
</evidence>
<feature type="domain" description="Glycosyltransferase 2-like" evidence="2">
    <location>
        <begin position="10"/>
        <end position="164"/>
    </location>
</feature>
<protein>
    <recommendedName>
        <fullName evidence="2">Glycosyltransferase 2-like domain-containing protein</fullName>
    </recommendedName>
</protein>
<dbReference type="InterPro" id="IPR050256">
    <property type="entry name" value="Glycosyltransferase_2"/>
</dbReference>
<sequence length="268" mass="28895">MSSRIHRTVSVVIPTMNEARNIPVVLAALPGYVDEVVLVDAGSVDGTVEAALAVRPDLTVVRQTRRGKGNALAAGFEAATGDYVVMIDADGSMDPAEIDGFVTELDNGADYVKGSRFVDGGGSDDISPLRRAGNWGLNTLTNLLFLTSYTDLCYGYNAFRRSAIPTFGLAPAHRREASWGDGFEVETLINIRVARVNLVIAEVPSFESDRLHGESNLRTFRDGWRVLVTIVRERFSRKLPSATGIVTQLPPRPVDAAVMTPTSTNSAA</sequence>
<dbReference type="EMBL" id="BAAAGX010000006">
    <property type="protein sequence ID" value="GAA0231758.1"/>
    <property type="molecule type" value="Genomic_DNA"/>
</dbReference>
<dbReference type="InterPro" id="IPR029044">
    <property type="entry name" value="Nucleotide-diphossugar_trans"/>
</dbReference>
<evidence type="ECO:0000313" key="3">
    <source>
        <dbReference type="EMBL" id="GAA0231758.1"/>
    </source>
</evidence>
<organism evidence="3 4">
    <name type="scientific">Cryptosporangium japonicum</name>
    <dbReference type="NCBI Taxonomy" id="80872"/>
    <lineage>
        <taxon>Bacteria</taxon>
        <taxon>Bacillati</taxon>
        <taxon>Actinomycetota</taxon>
        <taxon>Actinomycetes</taxon>
        <taxon>Cryptosporangiales</taxon>
        <taxon>Cryptosporangiaceae</taxon>
        <taxon>Cryptosporangium</taxon>
    </lineage>
</organism>
<proteinExistence type="inferred from homology"/>